<comment type="similarity">
    <text evidence="18">Belongs to the peroxidase family. Classical plant (class III) peroxidase subfamily.</text>
</comment>
<evidence type="ECO:0000259" key="19">
    <source>
        <dbReference type="PROSITE" id="PS50873"/>
    </source>
</evidence>
<sequence>MALSPIRSSTFSSSSANIVTLAVLLLLTRTSSATLSKNFYSKTCPNVFNTVKSVVKSAVAKEPRIGASIVRLFFHDCFVQGCDGSILLDDTPTFQGEKTAAANNNSVRGYELIDDIKSKVEKICPGVVSCADILDIASRDSVVLLGGPFWNVRLGRRDSRSANFTAANTGVIPPPTSNLTNLITRFQDQGLSARDMVALSGAHTFGKARCTSFRDRIYNQTNIDRTFALARQRRCPRTNGTGDNNLANLDFRTPNHFDNNYFKNLLIKRGLLNSDQVLFNGGSTDSLVRTYSQNNKAFDSDFVKAMIRMGDIKPLTGSQGEIRKNCRRVN</sequence>
<dbReference type="PRINTS" id="PR00461">
    <property type="entry name" value="PLPEROXIDASE"/>
</dbReference>
<dbReference type="PROSITE" id="PS00436">
    <property type="entry name" value="PEROXIDASE_2"/>
    <property type="match status" value="1"/>
</dbReference>
<proteinExistence type="inferred from homology"/>
<keyword evidence="22" id="KW-1185">Reference proteome</keyword>
<dbReference type="GO" id="GO:0005576">
    <property type="term" value="C:extracellular region"/>
    <property type="evidence" value="ECO:0007669"/>
    <property type="project" value="UniProtKB-SubCell"/>
</dbReference>
<feature type="binding site" description="axial binding residue" evidence="15">
    <location>
        <position position="203"/>
    </location>
    <ligand>
        <name>heme b</name>
        <dbReference type="ChEBI" id="CHEBI:60344"/>
    </ligand>
    <ligandPart>
        <name>Fe</name>
        <dbReference type="ChEBI" id="CHEBI:18248"/>
    </ligandPart>
</feature>
<reference evidence="21 22" key="2">
    <citation type="submission" date="2018-09" db="EMBL/GenBank/DDBJ databases">
        <title>A high-quality reference genome of wild soybean provides a powerful tool to mine soybean genomes.</title>
        <authorList>
            <person name="Xie M."/>
            <person name="Chung C.Y.L."/>
            <person name="Li M.-W."/>
            <person name="Wong F.-L."/>
            <person name="Chan T.-F."/>
            <person name="Lam H.-M."/>
        </authorList>
    </citation>
    <scope>NUCLEOTIDE SEQUENCE [LARGE SCALE GENOMIC DNA]</scope>
    <source>
        <strain evidence="22">cv. W05</strain>
        <tissue evidence="21">Hypocotyl of etiolated seedlings</tissue>
    </source>
</reference>
<feature type="binding site" evidence="15">
    <location>
        <position position="204"/>
    </location>
    <ligand>
        <name>Ca(2+)</name>
        <dbReference type="ChEBI" id="CHEBI:29108"/>
        <label>2</label>
    </ligand>
</feature>
<accession>A0A0B2SPY3</accession>
<dbReference type="SUPFAM" id="SSF48113">
    <property type="entry name" value="Heme-dependent peroxidases"/>
    <property type="match status" value="1"/>
</dbReference>
<keyword evidence="7 15" id="KW-0479">Metal-binding</keyword>
<dbReference type="InterPro" id="IPR019793">
    <property type="entry name" value="Peroxidases_heam-ligand_BS"/>
</dbReference>
<feature type="disulfide bond" evidence="17">
    <location>
        <begin position="44"/>
        <end position="124"/>
    </location>
</feature>
<feature type="binding site" evidence="14">
    <location>
        <position position="173"/>
    </location>
    <ligand>
        <name>substrate</name>
    </ligand>
</feature>
<feature type="site" description="Transition state stabilizer" evidence="16">
    <location>
        <position position="71"/>
    </location>
</feature>
<keyword evidence="18" id="KW-0732">Signal</keyword>
<comment type="subcellular location">
    <subcellularLocation>
        <location evidence="18">Secreted</location>
    </subcellularLocation>
</comment>
<dbReference type="GO" id="GO:0006979">
    <property type="term" value="P:response to oxidative stress"/>
    <property type="evidence" value="ECO:0007669"/>
    <property type="project" value="UniProtKB-UniRule"/>
</dbReference>
<dbReference type="PROSITE" id="PS50873">
    <property type="entry name" value="PEROXIDASE_4"/>
    <property type="match status" value="1"/>
</dbReference>
<keyword evidence="10 15" id="KW-0408">Iron</keyword>
<dbReference type="FunFam" id="1.10.520.10:FF:000001">
    <property type="entry name" value="Peroxidase"/>
    <property type="match status" value="1"/>
</dbReference>
<name>A0A0B2SPY3_GLYSO</name>
<evidence type="ECO:0000256" key="2">
    <source>
        <dbReference type="ARBA" id="ARBA00002322"/>
    </source>
</evidence>
<reference evidence="20" key="1">
    <citation type="submission" date="2014-07" db="EMBL/GenBank/DDBJ databases">
        <title>Identification of a novel salt tolerance gene in wild soybean by whole-genome sequencing.</title>
        <authorList>
            <person name="Lam H.-M."/>
            <person name="Qi X."/>
            <person name="Li M.-W."/>
            <person name="Liu X."/>
            <person name="Xie M."/>
            <person name="Ni M."/>
            <person name="Xu X."/>
        </authorList>
    </citation>
    <scope>NUCLEOTIDE SEQUENCE [LARGE SCALE GENOMIC DNA]</scope>
    <source>
        <tissue evidence="20">Root</tissue>
    </source>
</reference>
<keyword evidence="6 18" id="KW-0349">Heme</keyword>
<feature type="signal peptide" evidence="18">
    <location>
        <begin position="1"/>
        <end position="33"/>
    </location>
</feature>
<dbReference type="EC" id="1.11.1.7" evidence="4 18"/>
<evidence type="ECO:0000256" key="6">
    <source>
        <dbReference type="ARBA" id="ARBA00022617"/>
    </source>
</evidence>
<feature type="binding site" evidence="15">
    <location>
        <position position="79"/>
    </location>
    <ligand>
        <name>Ca(2+)</name>
        <dbReference type="ChEBI" id="CHEBI:29108"/>
        <label>1</label>
    </ligand>
</feature>
<dbReference type="Gene3D" id="1.10.520.10">
    <property type="match status" value="1"/>
</dbReference>
<comment type="similarity">
    <text evidence="3">Belongs to the peroxidase family. Ascorbate peroxidase subfamily.</text>
</comment>
<feature type="binding site" evidence="15">
    <location>
        <position position="258"/>
    </location>
    <ligand>
        <name>Ca(2+)</name>
        <dbReference type="ChEBI" id="CHEBI:29108"/>
        <label>2</label>
    </ligand>
</feature>
<dbReference type="EMBL" id="QZWG01000011">
    <property type="protein sequence ID" value="RZB80724.1"/>
    <property type="molecule type" value="Genomic_DNA"/>
</dbReference>
<evidence type="ECO:0000256" key="17">
    <source>
        <dbReference type="PIRSR" id="PIRSR600823-5"/>
    </source>
</evidence>
<comment type="cofactor">
    <cofactor evidence="15 18">
        <name>heme b</name>
        <dbReference type="ChEBI" id="CHEBI:60344"/>
    </cofactor>
    <text evidence="15 18">Binds 1 heme b (iron(II)-protoporphyrin IX) group per subunit.</text>
</comment>
<feature type="binding site" evidence="15">
    <location>
        <position position="97"/>
    </location>
    <ligand>
        <name>Ca(2+)</name>
        <dbReference type="ChEBI" id="CHEBI:29108"/>
        <label>1</label>
    </ligand>
</feature>
<evidence type="ECO:0000256" key="3">
    <source>
        <dbReference type="ARBA" id="ARBA00006873"/>
    </source>
</evidence>
<feature type="binding site" evidence="15">
    <location>
        <position position="83"/>
    </location>
    <ligand>
        <name>Ca(2+)</name>
        <dbReference type="ChEBI" id="CHEBI:29108"/>
        <label>1</label>
    </ligand>
</feature>
<evidence type="ECO:0000256" key="8">
    <source>
        <dbReference type="ARBA" id="ARBA00022837"/>
    </source>
</evidence>
<dbReference type="GO" id="GO:0042744">
    <property type="term" value="P:hydrogen peroxide catabolic process"/>
    <property type="evidence" value="ECO:0007669"/>
    <property type="project" value="UniProtKB-KW"/>
</dbReference>
<feature type="disulfide bond" evidence="17">
    <location>
        <begin position="130"/>
        <end position="326"/>
    </location>
</feature>
<feature type="chain" id="PRO_5041001554" description="Peroxidase" evidence="18">
    <location>
        <begin position="34"/>
        <end position="330"/>
    </location>
</feature>
<dbReference type="Proteomes" id="UP000053555">
    <property type="component" value="Unassembled WGS sequence"/>
</dbReference>
<feature type="disulfide bond" evidence="17">
    <location>
        <begin position="210"/>
        <end position="235"/>
    </location>
</feature>
<dbReference type="InterPro" id="IPR019794">
    <property type="entry name" value="Peroxidases_AS"/>
</dbReference>
<dbReference type="Gene3D" id="1.10.420.10">
    <property type="entry name" value="Peroxidase, domain 2"/>
    <property type="match status" value="1"/>
</dbReference>
<evidence type="ECO:0000256" key="13">
    <source>
        <dbReference type="PIRSR" id="PIRSR600823-1"/>
    </source>
</evidence>
<gene>
    <name evidence="21" type="ORF">D0Y65_030436</name>
    <name evidence="20" type="ORF">glysoja_047460</name>
</gene>
<evidence type="ECO:0000256" key="12">
    <source>
        <dbReference type="ARBA" id="ARBA00023180"/>
    </source>
</evidence>
<comment type="catalytic activity">
    <reaction evidence="1 18">
        <text>2 a phenolic donor + H2O2 = 2 a phenolic radical donor + 2 H2O</text>
        <dbReference type="Rhea" id="RHEA:56136"/>
        <dbReference type="ChEBI" id="CHEBI:15377"/>
        <dbReference type="ChEBI" id="CHEBI:16240"/>
        <dbReference type="ChEBI" id="CHEBI:139520"/>
        <dbReference type="ChEBI" id="CHEBI:139521"/>
        <dbReference type="EC" id="1.11.1.7"/>
    </reaction>
</comment>
<keyword evidence="12" id="KW-0325">Glycoprotein</keyword>
<keyword evidence="11 17" id="KW-1015">Disulfide bond</keyword>
<dbReference type="PROSITE" id="PS00435">
    <property type="entry name" value="PEROXIDASE_1"/>
    <property type="match status" value="1"/>
</dbReference>
<dbReference type="InterPro" id="IPR033905">
    <property type="entry name" value="Secretory_peroxidase"/>
</dbReference>
<feature type="active site" description="Proton acceptor" evidence="13">
    <location>
        <position position="75"/>
    </location>
</feature>
<feature type="binding site" evidence="15">
    <location>
        <position position="85"/>
    </location>
    <ligand>
        <name>Ca(2+)</name>
        <dbReference type="ChEBI" id="CHEBI:29108"/>
        <label>1</label>
    </ligand>
</feature>
<comment type="cofactor">
    <cofactor evidence="15 18">
        <name>Ca(2+)</name>
        <dbReference type="ChEBI" id="CHEBI:29108"/>
    </cofactor>
    <text evidence="15 18">Binds 2 calcium ions per subunit.</text>
</comment>
<evidence type="ECO:0000256" key="1">
    <source>
        <dbReference type="ARBA" id="ARBA00000189"/>
    </source>
</evidence>
<evidence type="ECO:0000256" key="15">
    <source>
        <dbReference type="PIRSR" id="PIRSR600823-3"/>
    </source>
</evidence>
<dbReference type="PANTHER" id="PTHR31388">
    <property type="entry name" value="PEROXIDASE 72-RELATED"/>
    <property type="match status" value="1"/>
</dbReference>
<keyword evidence="8 15" id="KW-0106">Calcium</keyword>
<evidence type="ECO:0000256" key="11">
    <source>
        <dbReference type="ARBA" id="ARBA00023157"/>
    </source>
</evidence>
<dbReference type="AlphaFoldDB" id="A0A0B2SPY3"/>
<dbReference type="InterPro" id="IPR002016">
    <property type="entry name" value="Haem_peroxidase"/>
</dbReference>
<dbReference type="PRINTS" id="PR00458">
    <property type="entry name" value="PEROXIDASE"/>
</dbReference>
<feature type="domain" description="Plant heme peroxidase family profile" evidence="19">
    <location>
        <begin position="34"/>
        <end position="330"/>
    </location>
</feature>
<keyword evidence="5 18" id="KW-0575">Peroxidase</keyword>
<evidence type="ECO:0000256" key="18">
    <source>
        <dbReference type="RuleBase" id="RU362060"/>
    </source>
</evidence>
<dbReference type="Gramene" id="XM_028332640.1">
    <property type="protein sequence ID" value="XP_028188441.1"/>
    <property type="gene ID" value="LOC114374915"/>
</dbReference>
<dbReference type="EMBL" id="KN641441">
    <property type="protein sequence ID" value="KHN46282.1"/>
    <property type="molecule type" value="Genomic_DNA"/>
</dbReference>
<evidence type="ECO:0000256" key="9">
    <source>
        <dbReference type="ARBA" id="ARBA00023002"/>
    </source>
</evidence>
<keyword evidence="18" id="KW-0964">Secreted</keyword>
<dbReference type="Pfam" id="PF00141">
    <property type="entry name" value="peroxidase"/>
    <property type="match status" value="1"/>
</dbReference>
<dbReference type="InterPro" id="IPR010255">
    <property type="entry name" value="Haem_peroxidase_sf"/>
</dbReference>
<dbReference type="CDD" id="cd00693">
    <property type="entry name" value="secretory_peroxidase"/>
    <property type="match status" value="1"/>
</dbReference>
<evidence type="ECO:0000313" key="22">
    <source>
        <dbReference type="Proteomes" id="UP000289340"/>
    </source>
</evidence>
<feature type="disulfide bond" evidence="17">
    <location>
        <begin position="77"/>
        <end position="82"/>
    </location>
</feature>
<feature type="binding site" evidence="15">
    <location>
        <position position="250"/>
    </location>
    <ligand>
        <name>Ca(2+)</name>
        <dbReference type="ChEBI" id="CHEBI:29108"/>
        <label>2</label>
    </ligand>
</feature>
<dbReference type="PANTHER" id="PTHR31388:SF144">
    <property type="entry name" value="PEROXIDASE 67-RELATED"/>
    <property type="match status" value="1"/>
</dbReference>
<dbReference type="Proteomes" id="UP000289340">
    <property type="component" value="Chromosome 11"/>
</dbReference>
<evidence type="ECO:0000313" key="21">
    <source>
        <dbReference type="EMBL" id="RZB80724.1"/>
    </source>
</evidence>
<evidence type="ECO:0000256" key="5">
    <source>
        <dbReference type="ARBA" id="ARBA00022559"/>
    </source>
</evidence>
<evidence type="ECO:0000256" key="10">
    <source>
        <dbReference type="ARBA" id="ARBA00023004"/>
    </source>
</evidence>
<comment type="function">
    <text evidence="2">Removal of H(2)O(2), oxidation of toxic reductants, biosynthesis and degradation of lignin, suberization, auxin catabolism, response to environmental stresses such as wounding, pathogen attack and oxidative stress. These functions might be dependent on each isozyme/isoform in each plant tissue.</text>
</comment>
<dbReference type="FunFam" id="1.10.420.10:FF:000006">
    <property type="entry name" value="Peroxidase"/>
    <property type="match status" value="1"/>
</dbReference>
<dbReference type="GO" id="GO:0046872">
    <property type="term" value="F:metal ion binding"/>
    <property type="evidence" value="ECO:0007669"/>
    <property type="project" value="UniProtKB-UniRule"/>
</dbReference>
<protein>
    <recommendedName>
        <fullName evidence="4 18">Peroxidase</fullName>
        <ecNumber evidence="4 18">1.11.1.7</ecNumber>
    </recommendedName>
</protein>
<evidence type="ECO:0000256" key="7">
    <source>
        <dbReference type="ARBA" id="ARBA00022723"/>
    </source>
</evidence>
<feature type="binding site" evidence="15">
    <location>
        <position position="81"/>
    </location>
    <ligand>
        <name>Ca(2+)</name>
        <dbReference type="ChEBI" id="CHEBI:29108"/>
        <label>1</label>
    </ligand>
</feature>
<keyword evidence="9 18" id="KW-0560">Oxidoreductase</keyword>
<evidence type="ECO:0000313" key="20">
    <source>
        <dbReference type="EMBL" id="KHN46282.1"/>
    </source>
</evidence>
<organism evidence="20">
    <name type="scientific">Glycine soja</name>
    <name type="common">Wild soybean</name>
    <dbReference type="NCBI Taxonomy" id="3848"/>
    <lineage>
        <taxon>Eukaryota</taxon>
        <taxon>Viridiplantae</taxon>
        <taxon>Streptophyta</taxon>
        <taxon>Embryophyta</taxon>
        <taxon>Tracheophyta</taxon>
        <taxon>Spermatophyta</taxon>
        <taxon>Magnoliopsida</taxon>
        <taxon>eudicotyledons</taxon>
        <taxon>Gunneridae</taxon>
        <taxon>Pentapetalae</taxon>
        <taxon>rosids</taxon>
        <taxon>fabids</taxon>
        <taxon>Fabales</taxon>
        <taxon>Fabaceae</taxon>
        <taxon>Papilionoideae</taxon>
        <taxon>50 kb inversion clade</taxon>
        <taxon>NPAAA clade</taxon>
        <taxon>indigoferoid/millettioid clade</taxon>
        <taxon>Phaseoleae</taxon>
        <taxon>Glycine</taxon>
        <taxon>Glycine subgen. Soja</taxon>
    </lineage>
</organism>
<dbReference type="InterPro" id="IPR000823">
    <property type="entry name" value="Peroxidase_pln"/>
</dbReference>
<feature type="binding site" evidence="15">
    <location>
        <position position="253"/>
    </location>
    <ligand>
        <name>Ca(2+)</name>
        <dbReference type="ChEBI" id="CHEBI:29108"/>
        <label>2</label>
    </ligand>
</feature>
<evidence type="ECO:0000256" key="4">
    <source>
        <dbReference type="ARBA" id="ARBA00012313"/>
    </source>
</evidence>
<evidence type="ECO:0000256" key="16">
    <source>
        <dbReference type="PIRSR" id="PIRSR600823-4"/>
    </source>
</evidence>
<dbReference type="GO" id="GO:0020037">
    <property type="term" value="F:heme binding"/>
    <property type="evidence" value="ECO:0007669"/>
    <property type="project" value="UniProtKB-UniRule"/>
</dbReference>
<dbReference type="GO" id="GO:0140825">
    <property type="term" value="F:lactoperoxidase activity"/>
    <property type="evidence" value="ECO:0007669"/>
    <property type="project" value="UniProtKB-EC"/>
</dbReference>
<feature type="binding site" evidence="15">
    <location>
        <position position="76"/>
    </location>
    <ligand>
        <name>Ca(2+)</name>
        <dbReference type="ChEBI" id="CHEBI:29108"/>
        <label>1</label>
    </ligand>
</feature>
<keyword evidence="18" id="KW-0376">Hydrogen peroxide</keyword>
<evidence type="ECO:0000256" key="14">
    <source>
        <dbReference type="PIRSR" id="PIRSR600823-2"/>
    </source>
</evidence>